<protein>
    <submittedName>
        <fullName evidence="1">Uncharacterized protein</fullName>
    </submittedName>
</protein>
<dbReference type="AlphaFoldDB" id="A0A8S9JIL3"/>
<reference evidence="1" key="1">
    <citation type="submission" date="2019-12" db="EMBL/GenBank/DDBJ databases">
        <title>Genome sequencing and annotation of Brassica cretica.</title>
        <authorList>
            <person name="Studholme D.J."/>
            <person name="Sarris P.F."/>
        </authorList>
    </citation>
    <scope>NUCLEOTIDE SEQUENCE</scope>
    <source>
        <strain evidence="1">PFS-001/15</strain>
        <tissue evidence="1">Leaf</tissue>
    </source>
</reference>
<gene>
    <name evidence="1" type="ORF">F2Q68_00003604</name>
</gene>
<dbReference type="EMBL" id="QGKW02001660">
    <property type="protein sequence ID" value="KAF2581306.1"/>
    <property type="molecule type" value="Genomic_DNA"/>
</dbReference>
<accession>A0A8S9JIL3</accession>
<dbReference type="Proteomes" id="UP000712281">
    <property type="component" value="Unassembled WGS sequence"/>
</dbReference>
<comment type="caution">
    <text evidence="1">The sequence shown here is derived from an EMBL/GenBank/DDBJ whole genome shotgun (WGS) entry which is preliminary data.</text>
</comment>
<evidence type="ECO:0000313" key="2">
    <source>
        <dbReference type="Proteomes" id="UP000712281"/>
    </source>
</evidence>
<evidence type="ECO:0000313" key="1">
    <source>
        <dbReference type="EMBL" id="KAF2581306.1"/>
    </source>
</evidence>
<name>A0A8S9JIL3_BRACR</name>
<sequence>MRVSLGFRASSAEEPRLKLADVLSFRGFSTLGSVLTHVSRLFCPGGDDQRRLFSLFAWCLVVERFLVVLRLVGSVGFFSIGESCLLPACLPLVMAFPLNTRAGFHCFSGSQRLGVSRLSYPVVIWVSRVSYLNPSSQHLKPSAQVFSVFLVGFCRMAPWGFASNNCSVLLMQAYLASSVHVWSRERILMLSTSSCSWSSQSLRADHRGGQNYRIPTLVITVAYLASSVHVWSRERILMLSTSSCSWSSQSLRADHRGGQNYRIPTLVITVVLLLWQAVVQIS</sequence>
<proteinExistence type="predicted"/>
<organism evidence="1 2">
    <name type="scientific">Brassica cretica</name>
    <name type="common">Mustard</name>
    <dbReference type="NCBI Taxonomy" id="69181"/>
    <lineage>
        <taxon>Eukaryota</taxon>
        <taxon>Viridiplantae</taxon>
        <taxon>Streptophyta</taxon>
        <taxon>Embryophyta</taxon>
        <taxon>Tracheophyta</taxon>
        <taxon>Spermatophyta</taxon>
        <taxon>Magnoliopsida</taxon>
        <taxon>eudicotyledons</taxon>
        <taxon>Gunneridae</taxon>
        <taxon>Pentapetalae</taxon>
        <taxon>rosids</taxon>
        <taxon>malvids</taxon>
        <taxon>Brassicales</taxon>
        <taxon>Brassicaceae</taxon>
        <taxon>Brassiceae</taxon>
        <taxon>Brassica</taxon>
    </lineage>
</organism>